<protein>
    <recommendedName>
        <fullName evidence="5">Transglycosylase</fullName>
    </recommendedName>
</protein>
<comment type="caution">
    <text evidence="3">The sequence shown here is derived from an EMBL/GenBank/DDBJ whole genome shotgun (WGS) entry which is preliminary data.</text>
</comment>
<name>A0ABU8FXE2_9BACI</name>
<evidence type="ECO:0000313" key="4">
    <source>
        <dbReference type="Proteomes" id="UP001367922"/>
    </source>
</evidence>
<organism evidence="3 4">
    <name type="scientific">Bacillus yunxiaonensis</name>
    <dbReference type="NCBI Taxonomy" id="3127665"/>
    <lineage>
        <taxon>Bacteria</taxon>
        <taxon>Bacillati</taxon>
        <taxon>Bacillota</taxon>
        <taxon>Bacilli</taxon>
        <taxon>Bacillales</taxon>
        <taxon>Bacillaceae</taxon>
        <taxon>Bacillus</taxon>
    </lineage>
</organism>
<feature type="signal peptide" evidence="2">
    <location>
        <begin position="1"/>
        <end position="26"/>
    </location>
</feature>
<evidence type="ECO:0000313" key="3">
    <source>
        <dbReference type="EMBL" id="MEI4830572.1"/>
    </source>
</evidence>
<feature type="compositionally biased region" description="Basic and acidic residues" evidence="1">
    <location>
        <begin position="269"/>
        <end position="287"/>
    </location>
</feature>
<reference evidence="3 4" key="1">
    <citation type="submission" date="2024-01" db="EMBL/GenBank/DDBJ databases">
        <title>Seven novel Bacillus-like species.</title>
        <authorList>
            <person name="Liu G."/>
        </authorList>
    </citation>
    <scope>NUCLEOTIDE SEQUENCE [LARGE SCALE GENOMIC DNA]</scope>
    <source>
        <strain evidence="3 4">FJAT-53711</strain>
    </source>
</reference>
<proteinExistence type="predicted"/>
<accession>A0ABU8FXE2</accession>
<evidence type="ECO:0000256" key="1">
    <source>
        <dbReference type="SAM" id="MobiDB-lite"/>
    </source>
</evidence>
<evidence type="ECO:0008006" key="5">
    <source>
        <dbReference type="Google" id="ProtNLM"/>
    </source>
</evidence>
<dbReference type="EMBL" id="JBAWSV010000004">
    <property type="protein sequence ID" value="MEI4830572.1"/>
    <property type="molecule type" value="Genomic_DNA"/>
</dbReference>
<keyword evidence="4" id="KW-1185">Reference proteome</keyword>
<sequence>MKNIRYFLSSCMVLQLLMLFPIYSRAEAIENPPAAKQENNEQVEEQNINTEIGHITVSKTKAIVGETIHIAIEPKELRVQKLLGRLHLSNNEQQYEQERQLSFTYDEEMKRWTANYTVTPYDLEGNWQLDVLMYGDGEPIEQKVDLVQIENKEPLPDKEGPKLEEFLISDHPEGTLEMKKGESLTIHAKGKDAVSTVKQTTVRLEGKETNFSFQLQYDKKEDSWIGTYKITEAMPIGVYKLMIELVDAAGNTSVTESQYVVSVVEEQKTADSTKEQSEEQKQQEETKVVAPPKEAIITVTEPPKQKQYDTSYTQAAEVKEKQKAPHNKGVVQPKKEDKKEEKKQQTGVQSSDLFAIISGGFLIFFILKSNKDWSS</sequence>
<feature type="region of interest" description="Disordered" evidence="1">
    <location>
        <begin position="269"/>
        <end position="349"/>
    </location>
</feature>
<feature type="chain" id="PRO_5046906455" description="Transglycosylase" evidence="2">
    <location>
        <begin position="27"/>
        <end position="375"/>
    </location>
</feature>
<keyword evidence="2" id="KW-0732">Signal</keyword>
<gene>
    <name evidence="3" type="ORF">WAX78_14035</name>
</gene>
<evidence type="ECO:0000256" key="2">
    <source>
        <dbReference type="SAM" id="SignalP"/>
    </source>
</evidence>
<feature type="compositionally biased region" description="Basic and acidic residues" evidence="1">
    <location>
        <begin position="333"/>
        <end position="344"/>
    </location>
</feature>
<dbReference type="Proteomes" id="UP001367922">
    <property type="component" value="Unassembled WGS sequence"/>
</dbReference>